<protein>
    <recommendedName>
        <fullName evidence="2">RNA1 polyprotein</fullName>
    </recommendedName>
</protein>
<dbReference type="KEGG" id="vg:80554532"/>
<dbReference type="PANTHER" id="PTHR11067:SF9">
    <property type="entry name" value="INOSINE TRIPHOSPHATE PYROPHOSPHATASE"/>
    <property type="match status" value="1"/>
</dbReference>
<organism evidence="15 16">
    <name type="scientific">Cassava Torrado-like virus</name>
    <dbReference type="NCBI Taxonomy" id="1427159"/>
    <lineage>
        <taxon>Viruses</taxon>
        <taxon>Riboviria</taxon>
        <taxon>Orthornavirae</taxon>
        <taxon>Pisuviricota</taxon>
        <taxon>Pisoniviricetes</taxon>
        <taxon>Picornavirales</taxon>
        <taxon>Secoviridae</taxon>
        <taxon>Torradovirus</taxon>
        <taxon>Torradovirus manihotis</taxon>
    </lineage>
</organism>
<dbReference type="SUPFAM" id="SSF50494">
    <property type="entry name" value="Trypsin-like serine proteases"/>
    <property type="match status" value="1"/>
</dbReference>
<dbReference type="CDD" id="cd23169">
    <property type="entry name" value="ps-ssRNAv-Picornavirales"/>
    <property type="match status" value="1"/>
</dbReference>
<dbReference type="Gene3D" id="1.20.960.20">
    <property type="match status" value="1"/>
</dbReference>
<dbReference type="InterPro" id="IPR029001">
    <property type="entry name" value="ITPase-like_fam"/>
</dbReference>
<keyword evidence="16" id="KW-1185">Reference proteome</keyword>
<dbReference type="Pfam" id="PF01725">
    <property type="entry name" value="Ham1p_like"/>
    <property type="match status" value="1"/>
</dbReference>
<keyword evidence="9" id="KW-0788">Thiol protease</keyword>
<sequence length="2336" mass="260886">MVSFSKLVSLPARISDTLDVFNATMSKFTKGVETVESDVLPSLEGAASSFTDTCSRVSTLLDKVTSFFEPVFRAAGVVRALWNALKGSFLSIFSSAVENVHYLFTKLIVTTDVDWSLVFPLMLVCVILVSFVWSIPQSILHSVVATFSVCFQLTLSFLETILPQSWVPKWLKSFFSATECIAQFTPTPPVEGVDTSFTSASISTILLFGLTTFAYTFANVSSSIKKQKTGNFIADCLWSSGDYSAKCNQLFTLFRNMQNHMGSLIGRVMDFLFDLVGCQNPTLSAIDKLVKTDLFDWMKRVDKICDPKDRLSRYAGAEYGEEMLFLRQQADDIKRACTLRPPVAFLASRLNKNLETLDKVWADYCAHRGVGQSRQEPFMMQWYGKPGVGKTLVLNYFISDLFRLMGEPKANQIYAVPIGDKYWSGYAHQTGVLFDDLGALQDGSGQCEDVKSIISLKSSQPVGLSMAAIEEKGTHFDSKYIFCTSNEMNPPSGCGLVTVEAFHRRRDILVEVCREGKLGFENPAEGATFTLRHSLAPNNVVEGMEKLSYTELLGYVHNQAEIFFARGKNLVKIESLALLQDTVKEDTIPVAMATPLTADDIPIESCKRMYMGSLGKNIFLNQTYMESQFAVLSVEQQEKVFRWCRAQIDKPLNAEQMVTLMTYVPESHTEAFKVYASGASFSEKKFLEKIGTDAFLHDCLTYEADEDLEELVGTWPLQVKYQFAQLVRFRHTCKIFLSNEPPAEPFSPWYIRFAQKFLEGFGKLPLWLQLAIRFLAVYWMVQTVSASLGAVFKLPNMLCSSIAGALTASVEPQQPVAMVANQSGDYKTARPKRTAHRFLTAQAAFEARTWCQTVEHDPFLQHAYPENVVCIRLPGGGFFRGLLIDTDWMMTVNHAFYGLKSGTKLDLIFRRSATQFLLDKRPTHFHELPGKDVCFIKVSGIDGAKKSLRKHFARKGRFSAFPGSEAPFSIPMLDLEQNDGLLMIKNNAVTCENGNVGPIKYEGADGFIFSSTHSLRIRHTGMNGECGSVLFAPNLENKQPVIVGIQCAGFKPDYVEKGVVGSYVTLVTQEDLSILSESLMCNAMMRPDILDKRKQKANKCFDDMQVYYLGTVPREMAAEVPHKTTLMPSPIHATLEEMIGPHQSEPSILSAKDARLVEEKLFDPYLMGIEKYNETAQCFNMPIAERVFKEMSEKLLYELRKVPVPGGKPTVRDVFESLNGIPAQEYYDSMDFNTSCGYPLNSMGFGKSKINFVKGEAGERVFDEEKPAFAMYEELIESVEQGLVLPIVTTECAKDERLPLKKIYDTPKTRLFTILPFHYNVAVRKYFLDFSATMMRAKSTICSKVGIDAHGVDWTELALQFLDVNTEGFSADYSSFDGRAPVFIFQWFCDLVDEFYGDRQGSPESLARHALLMMASDRYTLCGSELFRVLGGMPSGFSLTVIFNSLLNEFYMRYAFAVMLTWPSLRSFTVDCTSSDFERLFVAVYGDDNLAATPYDLKWYTLPRIAEVLLGVNVVIKNGCDKNADVSLVTTQPLSQLVFLSRGFSKTRDSFYKAPLKWISVTERLYWIRQSALVSPLQALEENVNSALLEAHHHGEAVFRGLYQSILQVYQKHKLPFPVLPSYQSFEATWLSKVTGSQVYTPGLKLQDTEKLPERTLLSGTTWDREINECFPSVYCISGRTYKKDVISSTMICVNCTSQPKAGCIQGPHNAECLAARVWAFTLQAIFDEQSTRVARGQVCTGICFVSASGSGIALVCSGLFALAQAKYASEDILHTVKSLSGAENLMKYAAGAGAYLIRAACGDNVAQYHASSLHLKGTNMLDRMFSIDIFDVVIGVSWNTQCFNFSTYWASMTHGSGDVRTCLEFVEKDSDSATLMRLKTAARKSGRRVILLFNSFSREHAAWLYRALDDASVSSLACADLFNVITAIVTCPVLDIVPYGMTLCKEGTNTVVTHGAAKTLAPVDEIVGLSKSASWWRQQLFKLPNCQMTTQKAYSLCMLACCNYPVQTNIGNRVRATVDEIYGSEVDFTNSLATLSILIKLDEASTLTFKQTGKKENFSKVLDLLGICVVSSNGFLSRKHDQADMSLFDALQHFGGRKFCVHNDSNVLTTLFLIYALNHSYFSGTILESIQTLLFDRQDVRFTEMRSALAKYVHSQEVSASKQSIQKFLITTTNEGKKQEYIAQNQDKNLEFAKIETIEIQGSVQEIAVDKFRKVVKQVSDVRIVVSEDVSLEIDQCRLGPYVKFFSVSDFSGFVGRKATLTLVQCVGSTTSSTFSMQTKIIEGKISEPRGENGFGFDKVFEVEGKTLAEMTSEGKYSFGLRKITAHELGSVVSY</sequence>
<evidence type="ECO:0000256" key="10">
    <source>
        <dbReference type="ARBA" id="ARBA00022840"/>
    </source>
</evidence>
<evidence type="ECO:0000259" key="13">
    <source>
        <dbReference type="Pfam" id="PF00680"/>
    </source>
</evidence>
<keyword evidence="7" id="KW-0547">Nucleotide-binding</keyword>
<dbReference type="GO" id="GO:0008234">
    <property type="term" value="F:cysteine-type peptidase activity"/>
    <property type="evidence" value="ECO:0007669"/>
    <property type="project" value="UniProtKB-KW"/>
</dbReference>
<dbReference type="GO" id="GO:0003723">
    <property type="term" value="F:RNA binding"/>
    <property type="evidence" value="ECO:0007669"/>
    <property type="project" value="InterPro"/>
</dbReference>
<evidence type="ECO:0000256" key="2">
    <source>
        <dbReference type="ARBA" id="ARBA00020936"/>
    </source>
</evidence>
<keyword evidence="12" id="KW-0472">Membrane</keyword>
<reference evidence="15 16" key="1">
    <citation type="submission" date="2021-09" db="EMBL/GenBank/DDBJ databases">
        <title>Diversity of secovirids infecting cassava in the Americas.</title>
        <authorList>
            <person name="Leiva A.M."/>
            <person name="Jimenez J."/>
            <person name="Cuellar W.J."/>
        </authorList>
    </citation>
    <scope>NUCLEOTIDE SEQUENCE [LARGE SCALE GENOMIC DNA]</scope>
    <source>
        <strain evidence="15">Yop_12</strain>
    </source>
</reference>
<dbReference type="InterPro" id="IPR000605">
    <property type="entry name" value="Helicase_SF3_ssDNA/RNA_vir"/>
</dbReference>
<keyword evidence="8" id="KW-0378">Hydrolase</keyword>
<dbReference type="InterPro" id="IPR043502">
    <property type="entry name" value="DNA/RNA_pol_sf"/>
</dbReference>
<evidence type="ECO:0000256" key="12">
    <source>
        <dbReference type="SAM" id="Phobius"/>
    </source>
</evidence>
<dbReference type="RefSeq" id="YP_010840851.1">
    <property type="nucleotide sequence ID" value="NC_079070.1"/>
</dbReference>
<feature type="domain" description="Helicase superfamily 3 single-stranded DNA/RNA virus" evidence="14">
    <location>
        <begin position="382"/>
        <end position="486"/>
    </location>
</feature>
<evidence type="ECO:0000256" key="6">
    <source>
        <dbReference type="ARBA" id="ARBA00022695"/>
    </source>
</evidence>
<keyword evidence="6" id="KW-0548">Nucleotidyltransferase</keyword>
<dbReference type="Pfam" id="PF00680">
    <property type="entry name" value="RdRP_1"/>
    <property type="match status" value="1"/>
</dbReference>
<dbReference type="Pfam" id="PF00910">
    <property type="entry name" value="RNA_helicase"/>
    <property type="match status" value="1"/>
</dbReference>
<dbReference type="Gene3D" id="3.90.950.10">
    <property type="match status" value="1"/>
</dbReference>
<comment type="similarity">
    <text evidence="1">Belongs to the HAM1 NTPase family.</text>
</comment>
<dbReference type="GO" id="GO:0005524">
    <property type="term" value="F:ATP binding"/>
    <property type="evidence" value="ECO:0007669"/>
    <property type="project" value="UniProtKB-KW"/>
</dbReference>
<dbReference type="InterPro" id="IPR043128">
    <property type="entry name" value="Rev_trsase/Diguanyl_cyclase"/>
</dbReference>
<evidence type="ECO:0000256" key="8">
    <source>
        <dbReference type="ARBA" id="ARBA00022801"/>
    </source>
</evidence>
<dbReference type="InterPro" id="IPR002637">
    <property type="entry name" value="RdgB/HAM1"/>
</dbReference>
<evidence type="ECO:0000256" key="11">
    <source>
        <dbReference type="ARBA" id="ARBA00022953"/>
    </source>
</evidence>
<dbReference type="GeneID" id="80554532"/>
<keyword evidence="4" id="KW-0645">Protease</keyword>
<keyword evidence="12" id="KW-0812">Transmembrane</keyword>
<dbReference type="GO" id="GO:0006351">
    <property type="term" value="P:DNA-templated transcription"/>
    <property type="evidence" value="ECO:0007669"/>
    <property type="project" value="InterPro"/>
</dbReference>
<dbReference type="PANTHER" id="PTHR11067">
    <property type="entry name" value="INOSINE TRIPHOSPHATE PYROPHOSPHATASE/HAM1 PROTEIN"/>
    <property type="match status" value="1"/>
</dbReference>
<feature type="transmembrane region" description="Helical" evidence="12">
    <location>
        <begin position="115"/>
        <end position="135"/>
    </location>
</feature>
<dbReference type="SUPFAM" id="SSF52972">
    <property type="entry name" value="ITPase-like"/>
    <property type="match status" value="1"/>
</dbReference>
<keyword evidence="11" id="KW-0693">Viral RNA replication</keyword>
<evidence type="ECO:0000259" key="14">
    <source>
        <dbReference type="Pfam" id="PF00910"/>
    </source>
</evidence>
<dbReference type="GO" id="GO:0006508">
    <property type="term" value="P:proteolysis"/>
    <property type="evidence" value="ECO:0007669"/>
    <property type="project" value="UniProtKB-KW"/>
</dbReference>
<accession>A0AAX2Z9T5</accession>
<proteinExistence type="inferred from homology"/>
<evidence type="ECO:0000256" key="4">
    <source>
        <dbReference type="ARBA" id="ARBA00022670"/>
    </source>
</evidence>
<keyword evidence="12" id="KW-1133">Transmembrane helix</keyword>
<evidence type="ECO:0000256" key="9">
    <source>
        <dbReference type="ARBA" id="ARBA00022807"/>
    </source>
</evidence>
<keyword evidence="10" id="KW-0067">ATP-binding</keyword>
<evidence type="ECO:0000256" key="7">
    <source>
        <dbReference type="ARBA" id="ARBA00022741"/>
    </source>
</evidence>
<dbReference type="Proteomes" id="UP001156766">
    <property type="component" value="Genome"/>
</dbReference>
<keyword evidence="3" id="KW-0696">RNA-directed RNA polymerase</keyword>
<dbReference type="GO" id="GO:0009143">
    <property type="term" value="P:nucleoside triphosphate catabolic process"/>
    <property type="evidence" value="ECO:0007669"/>
    <property type="project" value="InterPro"/>
</dbReference>
<dbReference type="Gene3D" id="3.30.70.270">
    <property type="match status" value="1"/>
</dbReference>
<dbReference type="PRINTS" id="PR00918">
    <property type="entry name" value="CALICVIRUSNS"/>
</dbReference>
<dbReference type="GO" id="GO:0003968">
    <property type="term" value="F:RNA-directed RNA polymerase activity"/>
    <property type="evidence" value="ECO:0007669"/>
    <property type="project" value="UniProtKB-KW"/>
</dbReference>
<evidence type="ECO:0000256" key="1">
    <source>
        <dbReference type="ARBA" id="ARBA00008023"/>
    </source>
</evidence>
<name>A0AAX2Z9T5_9SECO</name>
<dbReference type="InterPro" id="IPR001205">
    <property type="entry name" value="RNA-dir_pol_C"/>
</dbReference>
<evidence type="ECO:0000256" key="5">
    <source>
        <dbReference type="ARBA" id="ARBA00022679"/>
    </source>
</evidence>
<evidence type="ECO:0000313" key="16">
    <source>
        <dbReference type="Proteomes" id="UP001156766"/>
    </source>
</evidence>
<dbReference type="InterPro" id="IPR009003">
    <property type="entry name" value="Peptidase_S1_PA"/>
</dbReference>
<evidence type="ECO:0000313" key="15">
    <source>
        <dbReference type="EMBL" id="UAW09555.1"/>
    </source>
</evidence>
<dbReference type="SUPFAM" id="SSF56672">
    <property type="entry name" value="DNA/RNA polymerases"/>
    <property type="match status" value="1"/>
</dbReference>
<feature type="domain" description="RNA-directed RNA polymerase C-terminal" evidence="13">
    <location>
        <begin position="1135"/>
        <end position="1606"/>
    </location>
</feature>
<dbReference type="EMBL" id="OK040225">
    <property type="protein sequence ID" value="UAW09555.1"/>
    <property type="molecule type" value="Genomic_RNA"/>
</dbReference>
<dbReference type="GO" id="GO:0047429">
    <property type="term" value="F:nucleoside triphosphate diphosphatase activity"/>
    <property type="evidence" value="ECO:0007669"/>
    <property type="project" value="InterPro"/>
</dbReference>
<dbReference type="GO" id="GO:0003724">
    <property type="term" value="F:RNA helicase activity"/>
    <property type="evidence" value="ECO:0007669"/>
    <property type="project" value="InterPro"/>
</dbReference>
<keyword evidence="5" id="KW-0808">Transferase</keyword>
<evidence type="ECO:0000256" key="3">
    <source>
        <dbReference type="ARBA" id="ARBA00022484"/>
    </source>
</evidence>
<dbReference type="InterPro" id="IPR004004">
    <property type="entry name" value="Helic/Pol/Pept_Calicivir-typ"/>
</dbReference>